<feature type="compositionally biased region" description="Low complexity" evidence="2">
    <location>
        <begin position="318"/>
        <end position="340"/>
    </location>
</feature>
<dbReference type="GO" id="GO:0031931">
    <property type="term" value="C:TORC1 complex"/>
    <property type="evidence" value="ECO:0007669"/>
    <property type="project" value="InterPro"/>
</dbReference>
<dbReference type="KEGG" id="sre:PTSG_08912"/>
<dbReference type="SUPFAM" id="SSF101908">
    <property type="entry name" value="Putative isomerase YbhE"/>
    <property type="match status" value="1"/>
</dbReference>
<evidence type="ECO:0000256" key="1">
    <source>
        <dbReference type="ARBA" id="ARBA00009890"/>
    </source>
</evidence>
<comment type="similarity">
    <text evidence="1">Belongs to the WD repeat LST8 family.</text>
</comment>
<dbReference type="AlphaFoldDB" id="F2UL23"/>
<dbReference type="GO" id="GO:0031929">
    <property type="term" value="P:TOR signaling"/>
    <property type="evidence" value="ECO:0007669"/>
    <property type="project" value="InterPro"/>
</dbReference>
<feature type="region of interest" description="Disordered" evidence="2">
    <location>
        <begin position="315"/>
        <end position="351"/>
    </location>
</feature>
<feature type="region of interest" description="Disordered" evidence="2">
    <location>
        <begin position="230"/>
        <end position="253"/>
    </location>
</feature>
<accession>F2UL23</accession>
<dbReference type="InterPro" id="IPR037588">
    <property type="entry name" value="MLST8"/>
</dbReference>
<dbReference type="Gene3D" id="2.130.10.10">
    <property type="entry name" value="YVTN repeat-like/Quinoprotein amine dehydrogenase"/>
    <property type="match status" value="2"/>
</dbReference>
<dbReference type="InParanoid" id="F2UL23"/>
<dbReference type="OrthoDB" id="10260946at2759"/>
<proteinExistence type="inferred from homology"/>
<dbReference type="GeneID" id="16070851"/>
<name>F2UL23_SALR5</name>
<dbReference type="GO" id="GO:0031932">
    <property type="term" value="C:TORC2 complex"/>
    <property type="evidence" value="ECO:0007669"/>
    <property type="project" value="InterPro"/>
</dbReference>
<dbReference type="RefSeq" id="XP_004990298.1">
    <property type="nucleotide sequence ID" value="XM_004990241.1"/>
</dbReference>
<dbReference type="GO" id="GO:0032956">
    <property type="term" value="P:regulation of actin cytoskeleton organization"/>
    <property type="evidence" value="ECO:0007669"/>
    <property type="project" value="TreeGrafter"/>
</dbReference>
<dbReference type="InterPro" id="IPR001680">
    <property type="entry name" value="WD40_rpt"/>
</dbReference>
<dbReference type="PANTHER" id="PTHR19842">
    <property type="entry name" value="G BETA-LIKE PROTEIN GBL"/>
    <property type="match status" value="1"/>
</dbReference>
<evidence type="ECO:0008006" key="5">
    <source>
        <dbReference type="Google" id="ProtNLM"/>
    </source>
</evidence>
<dbReference type="Proteomes" id="UP000007799">
    <property type="component" value="Unassembled WGS sequence"/>
</dbReference>
<sequence>MEVLVSADCDGAVRRWGTDGSSVCILPPHKEPVNVLRADNAANRVFLGKHKQVMSIDLVTNQSVLNVEAHKSNVLDVDWCAPVSLLFTAGEDSHLKAIDPKSDAVMNVMDLSNMRVPINTLRVFEDRLYVGDNAGFLHVLDVRNLKQALATRGLSSSGIVSLDIAPTGHTCALDDDGAVFFWTPSRVDGAVGHHAHLPIDQASSCRFTSDGRVVVTSALPDVWVFAGASGSSTPDGDGTRSGHDNGMGNGVARGGVGKDDVGMAAAFTPLFRLAGLQRGAWSSCTSSTNQYIFVGCEDASIAVYDLSLDPHAPDQLRSSQSADLASSSLSSSSSSLSTSSPRRKTSLEQSNAAVIPEPSWVWKGHEFDVVSVTTAIAPS</sequence>
<dbReference type="Pfam" id="PF00400">
    <property type="entry name" value="WD40"/>
    <property type="match status" value="1"/>
</dbReference>
<keyword evidence="4" id="KW-1185">Reference proteome</keyword>
<organism evidence="4">
    <name type="scientific">Salpingoeca rosetta (strain ATCC 50818 / BSB-021)</name>
    <dbReference type="NCBI Taxonomy" id="946362"/>
    <lineage>
        <taxon>Eukaryota</taxon>
        <taxon>Choanoflagellata</taxon>
        <taxon>Craspedida</taxon>
        <taxon>Salpingoecidae</taxon>
        <taxon>Salpingoeca</taxon>
    </lineage>
</organism>
<dbReference type="EMBL" id="GL832979">
    <property type="protein sequence ID" value="EGD77822.1"/>
    <property type="molecule type" value="Genomic_DNA"/>
</dbReference>
<evidence type="ECO:0000313" key="4">
    <source>
        <dbReference type="Proteomes" id="UP000007799"/>
    </source>
</evidence>
<protein>
    <recommendedName>
        <fullName evidence="5">Anaphase-promoting complex subunit 4 WD40 domain-containing protein</fullName>
    </recommendedName>
</protein>
<evidence type="ECO:0000313" key="3">
    <source>
        <dbReference type="EMBL" id="EGD77822.1"/>
    </source>
</evidence>
<evidence type="ECO:0000256" key="2">
    <source>
        <dbReference type="SAM" id="MobiDB-lite"/>
    </source>
</evidence>
<dbReference type="InterPro" id="IPR015943">
    <property type="entry name" value="WD40/YVTN_repeat-like_dom_sf"/>
</dbReference>
<gene>
    <name evidence="3" type="ORF">PTSG_08912</name>
</gene>
<dbReference type="SMART" id="SM00320">
    <property type="entry name" value="WD40"/>
    <property type="match status" value="3"/>
</dbReference>
<reference evidence="3" key="1">
    <citation type="submission" date="2009-08" db="EMBL/GenBank/DDBJ databases">
        <title>Annotation of Salpingoeca rosetta.</title>
        <authorList>
            <consortium name="The Broad Institute Genome Sequencing Platform"/>
            <person name="Russ C."/>
            <person name="Cuomo C."/>
            <person name="Burger G."/>
            <person name="Gray M.W."/>
            <person name="Holland P.W.H."/>
            <person name="King N."/>
            <person name="Lang F.B.F."/>
            <person name="Roger A.J."/>
            <person name="Ruiz-Trillo I."/>
            <person name="Young S.K."/>
            <person name="Zeng Q."/>
            <person name="Gargeya S."/>
            <person name="Alvarado L."/>
            <person name="Berlin A."/>
            <person name="Chapman S.B."/>
            <person name="Chen Z."/>
            <person name="Freedman E."/>
            <person name="Gellesch M."/>
            <person name="Goldberg J."/>
            <person name="Griggs A."/>
            <person name="Gujja S."/>
            <person name="Heilman E."/>
            <person name="Heiman D."/>
            <person name="Howarth C."/>
            <person name="Mehta T."/>
            <person name="Neiman D."/>
            <person name="Pearson M."/>
            <person name="Roberts A."/>
            <person name="Saif S."/>
            <person name="Shea T."/>
            <person name="Shenoy N."/>
            <person name="Sisk P."/>
            <person name="Stolte C."/>
            <person name="Sykes S."/>
            <person name="White J."/>
            <person name="Yandava C."/>
            <person name="Haas B."/>
            <person name="Nusbaum C."/>
            <person name="Birren B."/>
        </authorList>
    </citation>
    <scope>NUCLEOTIDE SEQUENCE [LARGE SCALE GENOMIC DNA]</scope>
    <source>
        <strain evidence="3">ATCC 50818</strain>
    </source>
</reference>
<dbReference type="PANTHER" id="PTHR19842:SF0">
    <property type="entry name" value="TARGET OF RAPAMYCIN COMPLEX SUBUNIT LST8"/>
    <property type="match status" value="1"/>
</dbReference>